<keyword evidence="2" id="KW-1185">Reference proteome</keyword>
<gene>
    <name evidence="1" type="ORF">ILYODFUR_022396</name>
</gene>
<evidence type="ECO:0000313" key="2">
    <source>
        <dbReference type="Proteomes" id="UP001482620"/>
    </source>
</evidence>
<comment type="caution">
    <text evidence="1">The sequence shown here is derived from an EMBL/GenBank/DDBJ whole genome shotgun (WGS) entry which is preliminary data.</text>
</comment>
<dbReference type="Proteomes" id="UP001482620">
    <property type="component" value="Unassembled WGS sequence"/>
</dbReference>
<reference evidence="1 2" key="1">
    <citation type="submission" date="2021-06" db="EMBL/GenBank/DDBJ databases">
        <authorList>
            <person name="Palmer J.M."/>
        </authorList>
    </citation>
    <scope>NUCLEOTIDE SEQUENCE [LARGE SCALE GENOMIC DNA]</scope>
    <source>
        <strain evidence="2">if_2019</strain>
        <tissue evidence="1">Muscle</tissue>
    </source>
</reference>
<sequence>MWSLEGSLAEDYCRLEADWLARRHTEKPLDDAGGGNLTIVTIYVNTPAGTLQKFDAVYHGALRFNTALSQAGGGQTNVSFPGGR</sequence>
<name>A0ABV0TWS9_9TELE</name>
<accession>A0ABV0TWS9</accession>
<protein>
    <submittedName>
        <fullName evidence="1">Uncharacterized protein</fullName>
    </submittedName>
</protein>
<dbReference type="EMBL" id="JAHRIQ010048807">
    <property type="protein sequence ID" value="MEQ2237363.1"/>
    <property type="molecule type" value="Genomic_DNA"/>
</dbReference>
<organism evidence="1 2">
    <name type="scientific">Ilyodon furcidens</name>
    <name type="common">goldbreast splitfin</name>
    <dbReference type="NCBI Taxonomy" id="33524"/>
    <lineage>
        <taxon>Eukaryota</taxon>
        <taxon>Metazoa</taxon>
        <taxon>Chordata</taxon>
        <taxon>Craniata</taxon>
        <taxon>Vertebrata</taxon>
        <taxon>Euteleostomi</taxon>
        <taxon>Actinopterygii</taxon>
        <taxon>Neopterygii</taxon>
        <taxon>Teleostei</taxon>
        <taxon>Neoteleostei</taxon>
        <taxon>Acanthomorphata</taxon>
        <taxon>Ovalentaria</taxon>
        <taxon>Atherinomorphae</taxon>
        <taxon>Cyprinodontiformes</taxon>
        <taxon>Goodeidae</taxon>
        <taxon>Ilyodon</taxon>
    </lineage>
</organism>
<evidence type="ECO:0000313" key="1">
    <source>
        <dbReference type="EMBL" id="MEQ2237363.1"/>
    </source>
</evidence>
<proteinExistence type="predicted"/>